<dbReference type="Pfam" id="PF02518">
    <property type="entry name" value="HATPase_c"/>
    <property type="match status" value="1"/>
</dbReference>
<sequence length="234" mass="25153">MTASIAHEVSQALSGILTNANICLRMLADEPPNVAGAVATAQRTIRDANRASEVVRRLREMFSNKEPVIELVDLNNAVREVIAIAGGELTRRSARLQTELADGLPALSANRVQLQQVILNLLLNAADAMGEIEDRPRSLLVRTELETDGAARLEVRDVGTGFDPAIVGKLFEPFHSTKPNGMGIGLAICRTIIESHKGRLWASPNDGPGATFSFSIPAPRPKLEVDKGSTFNAV</sequence>
<dbReference type="Gene3D" id="3.30.565.10">
    <property type="entry name" value="Histidine kinase-like ATPase, C-terminal domain"/>
    <property type="match status" value="1"/>
</dbReference>
<evidence type="ECO:0000256" key="4">
    <source>
        <dbReference type="ARBA" id="ARBA00022679"/>
    </source>
</evidence>
<evidence type="ECO:0000256" key="6">
    <source>
        <dbReference type="ARBA" id="ARBA00022777"/>
    </source>
</evidence>
<dbReference type="EMBL" id="PCDP01000020">
    <property type="protein sequence ID" value="PZM15386.1"/>
    <property type="molecule type" value="Genomic_DNA"/>
</dbReference>
<dbReference type="InterPro" id="IPR005467">
    <property type="entry name" value="His_kinase_dom"/>
</dbReference>
<protein>
    <recommendedName>
        <fullName evidence="2">histidine kinase</fullName>
        <ecNumber evidence="2">2.7.13.3</ecNumber>
    </recommendedName>
</protein>
<evidence type="ECO:0000256" key="7">
    <source>
        <dbReference type="ARBA" id="ARBA00022840"/>
    </source>
</evidence>
<dbReference type="InterPro" id="IPR003594">
    <property type="entry name" value="HATPase_dom"/>
</dbReference>
<reference evidence="10 11" key="1">
    <citation type="journal article" date="2018" name="Sci. Rep.">
        <title>Rhizobium tumorigenes sp. nov., a novel plant tumorigenic bacterium isolated from cane gall tumors on thornless blackberry.</title>
        <authorList>
            <person name="Kuzmanovi N."/>
            <person name="Smalla K."/>
            <person name="Gronow S."/>
            <person name="PuBawska J."/>
        </authorList>
    </citation>
    <scope>NUCLEOTIDE SEQUENCE [LARGE SCALE GENOMIC DNA]</scope>
    <source>
        <strain evidence="10 11">CCBAU 85046</strain>
    </source>
</reference>
<evidence type="ECO:0000256" key="1">
    <source>
        <dbReference type="ARBA" id="ARBA00000085"/>
    </source>
</evidence>
<accession>A0A2W4EPB2</accession>
<dbReference type="AlphaFoldDB" id="A0A2W4EPB2"/>
<dbReference type="Proteomes" id="UP000248925">
    <property type="component" value="Unassembled WGS sequence"/>
</dbReference>
<keyword evidence="6" id="KW-0418">Kinase</keyword>
<evidence type="ECO:0000256" key="2">
    <source>
        <dbReference type="ARBA" id="ARBA00012438"/>
    </source>
</evidence>
<keyword evidence="5" id="KW-0547">Nucleotide-binding</keyword>
<keyword evidence="7" id="KW-0067">ATP-binding</keyword>
<dbReference type="GO" id="GO:0005524">
    <property type="term" value="F:ATP binding"/>
    <property type="evidence" value="ECO:0007669"/>
    <property type="project" value="UniProtKB-KW"/>
</dbReference>
<dbReference type="GO" id="GO:0004673">
    <property type="term" value="F:protein histidine kinase activity"/>
    <property type="evidence" value="ECO:0007669"/>
    <property type="project" value="UniProtKB-EC"/>
</dbReference>
<dbReference type="PANTHER" id="PTHR43065:SF10">
    <property type="entry name" value="PEROXIDE STRESS-ACTIVATED HISTIDINE KINASE MAK3"/>
    <property type="match status" value="1"/>
</dbReference>
<dbReference type="Gene3D" id="1.10.287.130">
    <property type="match status" value="1"/>
</dbReference>
<evidence type="ECO:0000256" key="3">
    <source>
        <dbReference type="ARBA" id="ARBA00022553"/>
    </source>
</evidence>
<dbReference type="RefSeq" id="WP_111159616.1">
    <property type="nucleotide sequence ID" value="NZ_PCDP01000020.1"/>
</dbReference>
<dbReference type="PROSITE" id="PS50109">
    <property type="entry name" value="HIS_KIN"/>
    <property type="match status" value="1"/>
</dbReference>
<comment type="caution">
    <text evidence="10">The sequence shown here is derived from an EMBL/GenBank/DDBJ whole genome shotgun (WGS) entry which is preliminary data.</text>
</comment>
<keyword evidence="4" id="KW-0808">Transferase</keyword>
<dbReference type="EC" id="2.7.13.3" evidence="2"/>
<evidence type="ECO:0000259" key="9">
    <source>
        <dbReference type="PROSITE" id="PS50109"/>
    </source>
</evidence>
<organism evidence="10 11">
    <name type="scientific">Rhizobium tubonense</name>
    <dbReference type="NCBI Taxonomy" id="484088"/>
    <lineage>
        <taxon>Bacteria</taxon>
        <taxon>Pseudomonadati</taxon>
        <taxon>Pseudomonadota</taxon>
        <taxon>Alphaproteobacteria</taxon>
        <taxon>Hyphomicrobiales</taxon>
        <taxon>Rhizobiaceae</taxon>
        <taxon>Rhizobium/Agrobacterium group</taxon>
        <taxon>Rhizobium</taxon>
    </lineage>
</organism>
<gene>
    <name evidence="10" type="ORF">CPY51_07210</name>
</gene>
<dbReference type="SUPFAM" id="SSF55874">
    <property type="entry name" value="ATPase domain of HSP90 chaperone/DNA topoisomerase II/histidine kinase"/>
    <property type="match status" value="1"/>
</dbReference>
<name>A0A2W4EPB2_9HYPH</name>
<keyword evidence="11" id="KW-1185">Reference proteome</keyword>
<keyword evidence="3" id="KW-0597">Phosphoprotein</keyword>
<evidence type="ECO:0000256" key="8">
    <source>
        <dbReference type="ARBA" id="ARBA00023012"/>
    </source>
</evidence>
<dbReference type="InterPro" id="IPR004358">
    <property type="entry name" value="Sig_transdc_His_kin-like_C"/>
</dbReference>
<proteinExistence type="predicted"/>
<keyword evidence="8" id="KW-0902">Two-component regulatory system</keyword>
<dbReference type="OrthoDB" id="226486at2"/>
<dbReference type="InterPro" id="IPR036890">
    <property type="entry name" value="HATPase_C_sf"/>
</dbReference>
<evidence type="ECO:0000313" key="11">
    <source>
        <dbReference type="Proteomes" id="UP000248925"/>
    </source>
</evidence>
<comment type="catalytic activity">
    <reaction evidence="1">
        <text>ATP + protein L-histidine = ADP + protein N-phospho-L-histidine.</text>
        <dbReference type="EC" id="2.7.13.3"/>
    </reaction>
</comment>
<evidence type="ECO:0000256" key="5">
    <source>
        <dbReference type="ARBA" id="ARBA00022741"/>
    </source>
</evidence>
<feature type="domain" description="Histidine kinase" evidence="9">
    <location>
        <begin position="4"/>
        <end position="220"/>
    </location>
</feature>
<dbReference type="PANTHER" id="PTHR43065">
    <property type="entry name" value="SENSOR HISTIDINE KINASE"/>
    <property type="match status" value="1"/>
</dbReference>
<evidence type="ECO:0000313" key="10">
    <source>
        <dbReference type="EMBL" id="PZM15386.1"/>
    </source>
</evidence>
<dbReference type="SMART" id="SM00387">
    <property type="entry name" value="HATPase_c"/>
    <property type="match status" value="1"/>
</dbReference>
<dbReference type="GO" id="GO:0000160">
    <property type="term" value="P:phosphorelay signal transduction system"/>
    <property type="evidence" value="ECO:0007669"/>
    <property type="project" value="UniProtKB-KW"/>
</dbReference>
<dbReference type="PRINTS" id="PR00344">
    <property type="entry name" value="BCTRLSENSOR"/>
</dbReference>